<feature type="domain" description="PAS" evidence="8">
    <location>
        <begin position="24"/>
        <end position="75"/>
    </location>
</feature>
<evidence type="ECO:0000256" key="1">
    <source>
        <dbReference type="ARBA" id="ARBA00004370"/>
    </source>
</evidence>
<keyword evidence="2 4" id="KW-0807">Transducer</keyword>
<evidence type="ECO:0000259" key="8">
    <source>
        <dbReference type="PROSITE" id="PS50112"/>
    </source>
</evidence>
<dbReference type="PANTHER" id="PTHR32089">
    <property type="entry name" value="METHYL-ACCEPTING CHEMOTAXIS PROTEIN MCPB"/>
    <property type="match status" value="1"/>
</dbReference>
<dbReference type="InterPro" id="IPR035965">
    <property type="entry name" value="PAS-like_dom_sf"/>
</dbReference>
<dbReference type="NCBIfam" id="TIGR00229">
    <property type="entry name" value="sensory_box"/>
    <property type="match status" value="1"/>
</dbReference>
<dbReference type="Pfam" id="PF08447">
    <property type="entry name" value="PAS_3"/>
    <property type="match status" value="1"/>
</dbReference>
<keyword evidence="11" id="KW-1185">Reference proteome</keyword>
<dbReference type="SUPFAM" id="SSF55785">
    <property type="entry name" value="PYP-like sensor domain (PAS domain)"/>
    <property type="match status" value="1"/>
</dbReference>
<evidence type="ECO:0000256" key="6">
    <source>
        <dbReference type="SAM" id="Phobius"/>
    </source>
</evidence>
<dbReference type="EMBL" id="QJKI01000004">
    <property type="protein sequence ID" value="PXX80258.1"/>
    <property type="molecule type" value="Genomic_DNA"/>
</dbReference>
<organism evidence="10 11">
    <name type="scientific">Rivihabitans pingtungensis</name>
    <dbReference type="NCBI Taxonomy" id="1054498"/>
    <lineage>
        <taxon>Bacteria</taxon>
        <taxon>Pseudomonadati</taxon>
        <taxon>Pseudomonadota</taxon>
        <taxon>Betaproteobacteria</taxon>
        <taxon>Neisseriales</taxon>
        <taxon>Aquaspirillaceae</taxon>
        <taxon>Rivihabitans</taxon>
    </lineage>
</organism>
<feature type="coiled-coil region" evidence="5">
    <location>
        <begin position="490"/>
        <end position="524"/>
    </location>
</feature>
<dbReference type="InterPro" id="IPR004089">
    <property type="entry name" value="MCPsignal_dom"/>
</dbReference>
<feature type="transmembrane region" description="Helical" evidence="6">
    <location>
        <begin position="173"/>
        <end position="193"/>
    </location>
</feature>
<reference evidence="10 11" key="1">
    <citation type="submission" date="2018-05" db="EMBL/GenBank/DDBJ databases">
        <title>Genomic Encyclopedia of Type Strains, Phase IV (KMG-IV): sequencing the most valuable type-strain genomes for metagenomic binning, comparative biology and taxonomic classification.</title>
        <authorList>
            <person name="Goeker M."/>
        </authorList>
    </citation>
    <scope>NUCLEOTIDE SEQUENCE [LARGE SCALE GENOMIC DNA]</scope>
    <source>
        <strain evidence="10 11">DSM 29661</strain>
    </source>
</reference>
<keyword evidence="6" id="KW-1133">Transmembrane helix</keyword>
<dbReference type="CDD" id="cd00130">
    <property type="entry name" value="PAS"/>
    <property type="match status" value="1"/>
</dbReference>
<dbReference type="PANTHER" id="PTHR32089:SF112">
    <property type="entry name" value="LYSOZYME-LIKE PROTEIN-RELATED"/>
    <property type="match status" value="1"/>
</dbReference>
<dbReference type="FunFam" id="1.10.287.950:FF:000001">
    <property type="entry name" value="Methyl-accepting chemotaxis sensory transducer"/>
    <property type="match status" value="1"/>
</dbReference>
<dbReference type="PROSITE" id="PS50111">
    <property type="entry name" value="CHEMOTAXIS_TRANSDUC_2"/>
    <property type="match status" value="1"/>
</dbReference>
<dbReference type="Gene3D" id="1.10.287.950">
    <property type="entry name" value="Methyl-accepting chemotaxis protein"/>
    <property type="match status" value="1"/>
</dbReference>
<dbReference type="PROSITE" id="PS50112">
    <property type="entry name" value="PAS"/>
    <property type="match status" value="1"/>
</dbReference>
<proteinExistence type="inferred from homology"/>
<comment type="similarity">
    <text evidence="3">Belongs to the methyl-accepting chemotaxis (MCP) protein family.</text>
</comment>
<dbReference type="InterPro" id="IPR000014">
    <property type="entry name" value="PAS"/>
</dbReference>
<dbReference type="CDD" id="cd11386">
    <property type="entry name" value="MCP_signal"/>
    <property type="match status" value="1"/>
</dbReference>
<keyword evidence="6" id="KW-0472">Membrane</keyword>
<dbReference type="GO" id="GO:0007165">
    <property type="term" value="P:signal transduction"/>
    <property type="evidence" value="ECO:0007669"/>
    <property type="project" value="UniProtKB-KW"/>
</dbReference>
<dbReference type="Gene3D" id="3.30.450.20">
    <property type="entry name" value="PAS domain"/>
    <property type="match status" value="1"/>
</dbReference>
<dbReference type="PROSITE" id="PS50885">
    <property type="entry name" value="HAMP"/>
    <property type="match status" value="1"/>
</dbReference>
<gene>
    <name evidence="10" type="ORF">DFR34_10429</name>
</gene>
<keyword evidence="5" id="KW-0175">Coiled coil</keyword>
<dbReference type="AlphaFoldDB" id="A0A318KTU4"/>
<dbReference type="Pfam" id="PF00015">
    <property type="entry name" value="MCPsignal"/>
    <property type="match status" value="1"/>
</dbReference>
<dbReference type="InterPro" id="IPR013655">
    <property type="entry name" value="PAS_fold_3"/>
</dbReference>
<comment type="subcellular location">
    <subcellularLocation>
        <location evidence="1">Membrane</location>
    </subcellularLocation>
</comment>
<dbReference type="InterPro" id="IPR003660">
    <property type="entry name" value="HAMP_dom"/>
</dbReference>
<evidence type="ECO:0000256" key="5">
    <source>
        <dbReference type="SAM" id="Coils"/>
    </source>
</evidence>
<evidence type="ECO:0000313" key="10">
    <source>
        <dbReference type="EMBL" id="PXX80258.1"/>
    </source>
</evidence>
<name>A0A318KTU4_9NEIS</name>
<dbReference type="Proteomes" id="UP000247555">
    <property type="component" value="Unassembled WGS sequence"/>
</dbReference>
<feature type="transmembrane region" description="Helical" evidence="6">
    <location>
        <begin position="149"/>
        <end position="167"/>
    </location>
</feature>
<dbReference type="SUPFAM" id="SSF58104">
    <property type="entry name" value="Methyl-accepting chemotaxis protein (MCP) signaling domain"/>
    <property type="match status" value="1"/>
</dbReference>
<keyword evidence="6" id="KW-0812">Transmembrane</keyword>
<dbReference type="SMART" id="SM00283">
    <property type="entry name" value="MA"/>
    <property type="match status" value="1"/>
</dbReference>
<feature type="domain" description="Methyl-accepting transducer" evidence="7">
    <location>
        <begin position="251"/>
        <end position="487"/>
    </location>
</feature>
<dbReference type="GO" id="GO:0016020">
    <property type="term" value="C:membrane"/>
    <property type="evidence" value="ECO:0007669"/>
    <property type="project" value="UniProtKB-SubCell"/>
</dbReference>
<protein>
    <submittedName>
        <fullName evidence="10">Methyl-accepting chemotaxis sensory transducer with Pas/Pac sensor</fullName>
    </submittedName>
</protein>
<sequence length="524" mass="56984">MKLNQPVTGREKPFTHGTIVTKTDLKGIITYANDAFVDMSGFSREELLGVNHNIVRHPDMPPTLFDDMWKTLRRDKPWQGLVKNRCKNGDHYWVSAFVVPIRERGQTTGYMSVRSPAPRDGIAKAEILHRQLGRDGKLKKSRGLRLSSTAKVLLGLLFINAVALTSATLDAPWARWGGVGAMLLGSLLAWLAYGRARQRYAHINHTFARIAEGVLTNPLPTERDDEIGLIESGLASMQVQVKVIVDDLLHDARLVESRAKKLNDSMAEMMRRFDSQADSACAISAAIEQMSASITQVADNAKVAAEHTDSARDLAESGETRMRVSHEGTQKTVHIMQNAQGAIDQLHCAVGSIATVTETIHAIAEQTNLLALNAAIEAARAGEAGRGFAVVADEVRKLAERTSQSTGEIHALVSQVTAVAQSVVAAMGQVGEHTRHGEGQLDAAMAALQQIVAASIQVNDMVCGIAETNHQQSITSHDLVNRTVNVSEQLEASAQAAQQARSMIDDLLRQAEKMARLARHFEAD</sequence>
<evidence type="ECO:0000256" key="3">
    <source>
        <dbReference type="ARBA" id="ARBA00029447"/>
    </source>
</evidence>
<comment type="caution">
    <text evidence="10">The sequence shown here is derived from an EMBL/GenBank/DDBJ whole genome shotgun (WGS) entry which is preliminary data.</text>
</comment>
<evidence type="ECO:0000256" key="2">
    <source>
        <dbReference type="ARBA" id="ARBA00023224"/>
    </source>
</evidence>
<evidence type="ECO:0000313" key="11">
    <source>
        <dbReference type="Proteomes" id="UP000247555"/>
    </source>
</evidence>
<accession>A0A318KTU4</accession>
<evidence type="ECO:0000259" key="9">
    <source>
        <dbReference type="PROSITE" id="PS50885"/>
    </source>
</evidence>
<evidence type="ECO:0000259" key="7">
    <source>
        <dbReference type="PROSITE" id="PS50111"/>
    </source>
</evidence>
<dbReference type="GO" id="GO:0006935">
    <property type="term" value="P:chemotaxis"/>
    <property type="evidence" value="ECO:0007669"/>
    <property type="project" value="UniProtKB-ARBA"/>
</dbReference>
<feature type="domain" description="HAMP" evidence="9">
    <location>
        <begin position="194"/>
        <end position="246"/>
    </location>
</feature>
<evidence type="ECO:0000256" key="4">
    <source>
        <dbReference type="PROSITE-ProRule" id="PRU00284"/>
    </source>
</evidence>